<gene>
    <name evidence="8 10" type="ORF">P152DRAFT_460017</name>
</gene>
<keyword evidence="9" id="KW-1185">Reference proteome</keyword>
<feature type="region of interest" description="Disordered" evidence="6">
    <location>
        <begin position="236"/>
        <end position="280"/>
    </location>
</feature>
<organism evidence="8">
    <name type="scientific">Eremomyces bilateralis CBS 781.70</name>
    <dbReference type="NCBI Taxonomy" id="1392243"/>
    <lineage>
        <taxon>Eukaryota</taxon>
        <taxon>Fungi</taxon>
        <taxon>Dikarya</taxon>
        <taxon>Ascomycota</taxon>
        <taxon>Pezizomycotina</taxon>
        <taxon>Dothideomycetes</taxon>
        <taxon>Dothideomycetes incertae sedis</taxon>
        <taxon>Eremomycetales</taxon>
        <taxon>Eremomycetaceae</taxon>
        <taxon>Eremomyces</taxon>
    </lineage>
</organism>
<dbReference type="Pfam" id="PF07716">
    <property type="entry name" value="bZIP_2"/>
    <property type="match status" value="1"/>
</dbReference>
<keyword evidence="5" id="KW-0539">Nucleus</keyword>
<evidence type="ECO:0000256" key="5">
    <source>
        <dbReference type="ARBA" id="ARBA00023242"/>
    </source>
</evidence>
<name>A0A6G1FZP2_9PEZI</name>
<feature type="region of interest" description="Disordered" evidence="6">
    <location>
        <begin position="119"/>
        <end position="214"/>
    </location>
</feature>
<protein>
    <recommendedName>
        <fullName evidence="7">BZIP domain-containing protein</fullName>
    </recommendedName>
</protein>
<dbReference type="InterPro" id="IPR004827">
    <property type="entry name" value="bZIP"/>
</dbReference>
<dbReference type="Proteomes" id="UP000504638">
    <property type="component" value="Unplaced"/>
</dbReference>
<reference evidence="8 10" key="1">
    <citation type="submission" date="2020-01" db="EMBL/GenBank/DDBJ databases">
        <authorList>
            <consortium name="DOE Joint Genome Institute"/>
            <person name="Haridas S."/>
            <person name="Albert R."/>
            <person name="Binder M."/>
            <person name="Bloem J."/>
            <person name="Labutti K."/>
            <person name="Salamov A."/>
            <person name="Andreopoulos B."/>
            <person name="Baker S.E."/>
            <person name="Barry K."/>
            <person name="Bills G."/>
            <person name="Bluhm B.H."/>
            <person name="Cannon C."/>
            <person name="Castanera R."/>
            <person name="Culley D.E."/>
            <person name="Daum C."/>
            <person name="Ezra D."/>
            <person name="Gonzalez J.B."/>
            <person name="Henrissat B."/>
            <person name="Kuo A."/>
            <person name="Liang C."/>
            <person name="Lipzen A."/>
            <person name="Lutzoni F."/>
            <person name="Magnuson J."/>
            <person name="Mondo S."/>
            <person name="Nolan M."/>
            <person name="Ohm R."/>
            <person name="Pangilinan J."/>
            <person name="Park H.-J."/>
            <person name="Ramirez L."/>
            <person name="Alfaro M."/>
            <person name="Sun H."/>
            <person name="Tritt A."/>
            <person name="Yoshinaga Y."/>
            <person name="Zwiers L.-H."/>
            <person name="Turgeon B.G."/>
            <person name="Goodwin S.B."/>
            <person name="Spatafora J.W."/>
            <person name="Crous P.W."/>
            <person name="Grigoriev I.V."/>
        </authorList>
    </citation>
    <scope>NUCLEOTIDE SEQUENCE</scope>
    <source>
        <strain evidence="8 10">CBS 781.70</strain>
    </source>
</reference>
<feature type="compositionally biased region" description="Polar residues" evidence="6">
    <location>
        <begin position="144"/>
        <end position="171"/>
    </location>
</feature>
<reference evidence="10" key="2">
    <citation type="submission" date="2020-04" db="EMBL/GenBank/DDBJ databases">
        <authorList>
            <consortium name="NCBI Genome Project"/>
        </authorList>
    </citation>
    <scope>NUCLEOTIDE SEQUENCE</scope>
    <source>
        <strain evidence="10">CBS 781.70</strain>
    </source>
</reference>
<dbReference type="PANTHER" id="PTHR13044">
    <property type="entry name" value="ACTIVATING TRANSCRIPTION FACTOR ATF 4/5"/>
    <property type="match status" value="1"/>
</dbReference>
<dbReference type="SUPFAM" id="SSF57959">
    <property type="entry name" value="Leucine zipper domain"/>
    <property type="match status" value="1"/>
</dbReference>
<reference evidence="10" key="3">
    <citation type="submission" date="2025-04" db="UniProtKB">
        <authorList>
            <consortium name="RefSeq"/>
        </authorList>
    </citation>
    <scope>IDENTIFICATION</scope>
    <source>
        <strain evidence="10">CBS 781.70</strain>
    </source>
</reference>
<dbReference type="EMBL" id="ML975163">
    <property type="protein sequence ID" value="KAF1811146.1"/>
    <property type="molecule type" value="Genomic_DNA"/>
</dbReference>
<dbReference type="PROSITE" id="PS50217">
    <property type="entry name" value="BZIP"/>
    <property type="match status" value="1"/>
</dbReference>
<dbReference type="CDD" id="cd14705">
    <property type="entry name" value="bZIP_Zip1"/>
    <property type="match status" value="1"/>
</dbReference>
<keyword evidence="2" id="KW-0805">Transcription regulation</keyword>
<evidence type="ECO:0000313" key="9">
    <source>
        <dbReference type="Proteomes" id="UP000504638"/>
    </source>
</evidence>
<dbReference type="Gene3D" id="1.20.5.170">
    <property type="match status" value="1"/>
</dbReference>
<dbReference type="PANTHER" id="PTHR13044:SF14">
    <property type="entry name" value="CRYPTOCEPHAL, ISOFORM A"/>
    <property type="match status" value="1"/>
</dbReference>
<proteinExistence type="predicted"/>
<evidence type="ECO:0000256" key="6">
    <source>
        <dbReference type="SAM" id="MobiDB-lite"/>
    </source>
</evidence>
<evidence type="ECO:0000256" key="4">
    <source>
        <dbReference type="ARBA" id="ARBA00023163"/>
    </source>
</evidence>
<dbReference type="OrthoDB" id="1939598at2759"/>
<evidence type="ECO:0000256" key="2">
    <source>
        <dbReference type="ARBA" id="ARBA00023015"/>
    </source>
</evidence>
<dbReference type="InterPro" id="IPR046347">
    <property type="entry name" value="bZIP_sf"/>
</dbReference>
<evidence type="ECO:0000313" key="8">
    <source>
        <dbReference type="EMBL" id="KAF1811146.1"/>
    </source>
</evidence>
<keyword evidence="4" id="KW-0804">Transcription</keyword>
<evidence type="ECO:0000313" key="10">
    <source>
        <dbReference type="RefSeq" id="XP_033532777.1"/>
    </source>
</evidence>
<dbReference type="GO" id="GO:0005634">
    <property type="term" value="C:nucleus"/>
    <property type="evidence" value="ECO:0007669"/>
    <property type="project" value="UniProtKB-SubCell"/>
</dbReference>
<keyword evidence="3" id="KW-0238">DNA-binding</keyword>
<dbReference type="FunFam" id="1.20.5.170:FF:000075">
    <property type="entry name" value="BZIP transcription factor (MetR)"/>
    <property type="match status" value="1"/>
</dbReference>
<evidence type="ECO:0000256" key="3">
    <source>
        <dbReference type="ARBA" id="ARBA00023125"/>
    </source>
</evidence>
<sequence>MTFQGRPAPNVSQYLQNLNTIDPQPIELPTNEDYGNFAEDLALFTNLEFVDFDQNIGGDAGGGADEVVPYDAAEEERARRLNASAGYRNQAKETGMGGKTEGFEEQFQFPDFNPALYPNVTDPGANPTYPSTVHNAPFPIQPALSPTSSTTSNHKPNNSPTTTSQHGSTSTIEDHARNAAEEDKRRRNTAASARFRIKKKQREQEVEKTAKEMSERVGIMEARVKHLEMENEWLRSLIVDKSGNVPSGKGRKEDEGESSVENDGEREGKRRKKQGVGTEA</sequence>
<evidence type="ECO:0000259" key="7">
    <source>
        <dbReference type="PROSITE" id="PS50217"/>
    </source>
</evidence>
<feature type="compositionally biased region" description="Basic and acidic residues" evidence="6">
    <location>
        <begin position="172"/>
        <end position="185"/>
    </location>
</feature>
<feature type="domain" description="BZIP" evidence="7">
    <location>
        <begin position="178"/>
        <end position="241"/>
    </location>
</feature>
<comment type="subcellular location">
    <subcellularLocation>
        <location evidence="1">Nucleus</location>
    </subcellularLocation>
</comment>
<dbReference type="GO" id="GO:0001228">
    <property type="term" value="F:DNA-binding transcription activator activity, RNA polymerase II-specific"/>
    <property type="evidence" value="ECO:0007669"/>
    <property type="project" value="TreeGrafter"/>
</dbReference>
<feature type="compositionally biased region" description="Basic and acidic residues" evidence="6">
    <location>
        <begin position="202"/>
        <end position="214"/>
    </location>
</feature>
<accession>A0A6G1FZP2</accession>
<evidence type="ECO:0000256" key="1">
    <source>
        <dbReference type="ARBA" id="ARBA00004123"/>
    </source>
</evidence>
<dbReference type="GeneID" id="54420380"/>
<dbReference type="AlphaFoldDB" id="A0A6G1FZP2"/>
<dbReference type="GO" id="GO:0000977">
    <property type="term" value="F:RNA polymerase II transcription regulatory region sequence-specific DNA binding"/>
    <property type="evidence" value="ECO:0007669"/>
    <property type="project" value="TreeGrafter"/>
</dbReference>
<dbReference type="PROSITE" id="PS00036">
    <property type="entry name" value="BZIP_BASIC"/>
    <property type="match status" value="1"/>
</dbReference>
<dbReference type="RefSeq" id="XP_033532777.1">
    <property type="nucleotide sequence ID" value="XM_033679810.1"/>
</dbReference>